<accession>A0A2H6KFB7</accession>
<evidence type="ECO:0000256" key="1">
    <source>
        <dbReference type="SAM" id="MobiDB-lite"/>
    </source>
</evidence>
<dbReference type="GeneID" id="39875463"/>
<reference evidence="2 3" key="1">
    <citation type="journal article" date="2017" name="BMC Genomics">
        <title>Whole-genome assembly of Babesia ovata and comparative genomics between closely related pathogens.</title>
        <authorList>
            <person name="Yamagishi J."/>
            <person name="Asada M."/>
            <person name="Hakimi H."/>
            <person name="Tanaka T.Q."/>
            <person name="Sugimoto C."/>
            <person name="Kawazu S."/>
        </authorList>
    </citation>
    <scope>NUCLEOTIDE SEQUENCE [LARGE SCALE GENOMIC DNA]</scope>
    <source>
        <strain evidence="2 3">Miyake</strain>
    </source>
</reference>
<dbReference type="RefSeq" id="XP_028867936.1">
    <property type="nucleotide sequence ID" value="XM_029012103.1"/>
</dbReference>
<organism evidence="2 3">
    <name type="scientific">Babesia ovata</name>
    <dbReference type="NCBI Taxonomy" id="189622"/>
    <lineage>
        <taxon>Eukaryota</taxon>
        <taxon>Sar</taxon>
        <taxon>Alveolata</taxon>
        <taxon>Apicomplexa</taxon>
        <taxon>Aconoidasida</taxon>
        <taxon>Piroplasmida</taxon>
        <taxon>Babesiidae</taxon>
        <taxon>Babesia</taxon>
    </lineage>
</organism>
<dbReference type="OrthoDB" id="364981at2759"/>
<feature type="region of interest" description="Disordered" evidence="1">
    <location>
        <begin position="196"/>
        <end position="264"/>
    </location>
</feature>
<sequence>MELQITGPFNQLSTEDLEVMDDVAQTFCEAVDIVLKTNFKSQKRDASHLDSATRSTAARVEEPTKNQKIAAVFCRQWLSAVLSELTHQLAEGGADRFDYEAAANIMSPRMLEEGADPANKDDIGLCIENARICGNGQIEVNYELDPSQVPQHLKPKLKAQELMQLILQGKQTEQELSQKLEQFWQNVPSLLCQYLDRDDDEDGKGDDNDNRNEQLAAADHTDANVGSGEQTAGGMENEESQTTQQHLSSGHATTVQGAGEQESDGQLPFDEEAIELLENIARGFANPMATDNVPDETVQQKLAQVAEKAKELGVQGMDTYIALYNKVNKEIANVKKMSKFFSKLATDVSRSRGQMDTM</sequence>
<gene>
    <name evidence="2" type="ORF">BOVATA_031860</name>
</gene>
<name>A0A2H6KFB7_9APIC</name>
<comment type="caution">
    <text evidence="2">The sequence shown here is derived from an EMBL/GenBank/DDBJ whole genome shotgun (WGS) entry which is preliminary data.</text>
</comment>
<evidence type="ECO:0000313" key="3">
    <source>
        <dbReference type="Proteomes" id="UP000236319"/>
    </source>
</evidence>
<dbReference type="AlphaFoldDB" id="A0A2H6KFB7"/>
<dbReference type="Proteomes" id="UP000236319">
    <property type="component" value="Unassembled WGS sequence"/>
</dbReference>
<dbReference type="EMBL" id="BDSA01000003">
    <property type="protein sequence ID" value="GBE61693.1"/>
    <property type="molecule type" value="Genomic_DNA"/>
</dbReference>
<evidence type="ECO:0000313" key="2">
    <source>
        <dbReference type="EMBL" id="GBE61693.1"/>
    </source>
</evidence>
<dbReference type="VEuPathDB" id="PiroplasmaDB:BOVATA_031860"/>
<feature type="compositionally biased region" description="Polar residues" evidence="1">
    <location>
        <begin position="240"/>
        <end position="256"/>
    </location>
</feature>
<protein>
    <submittedName>
        <fullName evidence="2">Uncharacterized protein</fullName>
    </submittedName>
</protein>
<keyword evidence="3" id="KW-1185">Reference proteome</keyword>
<proteinExistence type="predicted"/>